<dbReference type="KEGG" id="dph:EHF33_01425"/>
<dbReference type="EMBL" id="CP034183">
    <property type="protein sequence ID" value="AZI41579.1"/>
    <property type="molecule type" value="Genomic_DNA"/>
</dbReference>
<dbReference type="Proteomes" id="UP000276417">
    <property type="component" value="Chromosome 1"/>
</dbReference>
<evidence type="ECO:0000313" key="3">
    <source>
        <dbReference type="Proteomes" id="UP000276417"/>
    </source>
</evidence>
<keyword evidence="3" id="KW-1185">Reference proteome</keyword>
<organism evidence="2 3">
    <name type="scientific">Deinococcus psychrotolerans</name>
    <dbReference type="NCBI Taxonomy" id="2489213"/>
    <lineage>
        <taxon>Bacteria</taxon>
        <taxon>Thermotogati</taxon>
        <taxon>Deinococcota</taxon>
        <taxon>Deinococci</taxon>
        <taxon>Deinococcales</taxon>
        <taxon>Deinococcaceae</taxon>
        <taxon>Deinococcus</taxon>
    </lineage>
</organism>
<name>A0A3G8Y873_9DEIO</name>
<dbReference type="Gene3D" id="2.40.160.70">
    <property type="entry name" value="outer membrane protein from Thermus thermophilus HB27"/>
    <property type="match status" value="1"/>
</dbReference>
<feature type="chain" id="PRO_5018229303" evidence="1">
    <location>
        <begin position="30"/>
        <end position="234"/>
    </location>
</feature>
<proteinExistence type="predicted"/>
<gene>
    <name evidence="2" type="ORF">EHF33_01425</name>
</gene>
<accession>A0A3G8Y873</accession>
<evidence type="ECO:0000313" key="2">
    <source>
        <dbReference type="EMBL" id="AZI41579.1"/>
    </source>
</evidence>
<feature type="signal peptide" evidence="1">
    <location>
        <begin position="1"/>
        <end position="29"/>
    </location>
</feature>
<dbReference type="OrthoDB" id="67362at2"/>
<sequence length="234" mass="24833">MYGLNPPLKTLFALLCFTLPAASAQTAPAALPFSYTNFQFGLLGGYADGRSVRVFANYNNLAGPLGLRLSVGRSSKEGGFDEDADLGLLGSIGQQKKSGLISSERANALFFGLGATYDLGQQIPGLETSFYGGLRYGRFNSRLTYKGGQYTDYSSSAFGIGLGSQAAYLLTNSLSVVGDVGVDQYFGGGPIVSRDDRNNTDTFKPGEGGYEAINKAVKRPGTVLKVMLGVRYSF</sequence>
<dbReference type="RefSeq" id="WP_124867293.1">
    <property type="nucleotide sequence ID" value="NZ_CP034183.1"/>
</dbReference>
<dbReference type="AlphaFoldDB" id="A0A3G8Y873"/>
<protein>
    <submittedName>
        <fullName evidence="2">Uncharacterized protein</fullName>
    </submittedName>
</protein>
<evidence type="ECO:0000256" key="1">
    <source>
        <dbReference type="SAM" id="SignalP"/>
    </source>
</evidence>
<keyword evidence="1" id="KW-0732">Signal</keyword>
<reference evidence="2 3" key="1">
    <citation type="submission" date="2018-11" db="EMBL/GenBank/DDBJ databases">
        <title>Deinococcus shelandsis sp. nov., isolated from South Shetland Islands soil of Antarctica.</title>
        <authorList>
            <person name="Tian J."/>
        </authorList>
    </citation>
    <scope>NUCLEOTIDE SEQUENCE [LARGE SCALE GENOMIC DNA]</scope>
    <source>
        <strain evidence="2 3">S14-83T</strain>
    </source>
</reference>